<dbReference type="PANTHER" id="PTHR41774:SF1">
    <property type="entry name" value="NGG1P INTERACTING FACTOR NIF3"/>
    <property type="match status" value="1"/>
</dbReference>
<dbReference type="PANTHER" id="PTHR41774">
    <property type="match status" value="1"/>
</dbReference>
<sequence>MAKFLKIELFIPKKYVVNLANALNERSILKYENYDYVYAISNVVGNFRPIEGSNPFIGEIGKVSEVEEVKMEFRIESENLEETKKVIELIHPYEKPVVNIMELIEW</sequence>
<gene>
    <name evidence="1" type="ORF">SAMN02745245_01166</name>
</gene>
<dbReference type="AlphaFoldDB" id="A0A1M5SF31"/>
<dbReference type="RefSeq" id="WP_407639558.1">
    <property type="nucleotide sequence ID" value="NZ_FQXI01000007.1"/>
</dbReference>
<dbReference type="InterPro" id="IPR015867">
    <property type="entry name" value="N-reg_PII/ATP_PRibTrfase_C"/>
</dbReference>
<proteinExistence type="predicted"/>
<dbReference type="SUPFAM" id="SSF102705">
    <property type="entry name" value="NIF3 (NGG1p interacting factor 3)-like"/>
    <property type="match status" value="1"/>
</dbReference>
<evidence type="ECO:0000313" key="2">
    <source>
        <dbReference type="Proteomes" id="UP000184032"/>
    </source>
</evidence>
<keyword evidence="2" id="KW-1185">Reference proteome</keyword>
<protein>
    <recommendedName>
        <fullName evidence="3">Divalent cation tolerance protein</fullName>
    </recommendedName>
</protein>
<dbReference type="EMBL" id="FQXI01000007">
    <property type="protein sequence ID" value="SHH36888.1"/>
    <property type="molecule type" value="Genomic_DNA"/>
</dbReference>
<dbReference type="Gene3D" id="3.30.70.120">
    <property type="match status" value="1"/>
</dbReference>
<evidence type="ECO:0008006" key="3">
    <source>
        <dbReference type="Google" id="ProtNLM"/>
    </source>
</evidence>
<organism evidence="1 2">
    <name type="scientific">Anaerosphaera aminiphila DSM 21120</name>
    <dbReference type="NCBI Taxonomy" id="1120995"/>
    <lineage>
        <taxon>Bacteria</taxon>
        <taxon>Bacillati</taxon>
        <taxon>Bacillota</taxon>
        <taxon>Tissierellia</taxon>
        <taxon>Tissierellales</taxon>
        <taxon>Peptoniphilaceae</taxon>
        <taxon>Anaerosphaera</taxon>
    </lineage>
</organism>
<dbReference type="Proteomes" id="UP000184032">
    <property type="component" value="Unassembled WGS sequence"/>
</dbReference>
<reference evidence="1 2" key="1">
    <citation type="submission" date="2016-11" db="EMBL/GenBank/DDBJ databases">
        <authorList>
            <person name="Jaros S."/>
            <person name="Januszkiewicz K."/>
            <person name="Wedrychowicz H."/>
        </authorList>
    </citation>
    <scope>NUCLEOTIDE SEQUENCE [LARGE SCALE GENOMIC DNA]</scope>
    <source>
        <strain evidence="1 2">DSM 21120</strain>
    </source>
</reference>
<accession>A0A1M5SF31</accession>
<dbReference type="InterPro" id="IPR036069">
    <property type="entry name" value="DUF34/NIF3_sf"/>
</dbReference>
<evidence type="ECO:0000313" key="1">
    <source>
        <dbReference type="EMBL" id="SHH36888.1"/>
    </source>
</evidence>
<dbReference type="STRING" id="1120995.SAMN02745245_01166"/>
<name>A0A1M5SF31_9FIRM</name>